<feature type="compositionally biased region" description="Basic and acidic residues" evidence="1">
    <location>
        <begin position="23"/>
        <end position="39"/>
    </location>
</feature>
<organism evidence="2 3">
    <name type="scientific">Pristionchus fissidentatus</name>
    <dbReference type="NCBI Taxonomy" id="1538716"/>
    <lineage>
        <taxon>Eukaryota</taxon>
        <taxon>Metazoa</taxon>
        <taxon>Ecdysozoa</taxon>
        <taxon>Nematoda</taxon>
        <taxon>Chromadorea</taxon>
        <taxon>Rhabditida</taxon>
        <taxon>Rhabditina</taxon>
        <taxon>Diplogasteromorpha</taxon>
        <taxon>Diplogasteroidea</taxon>
        <taxon>Neodiplogasteridae</taxon>
        <taxon>Pristionchus</taxon>
    </lineage>
</organism>
<dbReference type="Proteomes" id="UP001432322">
    <property type="component" value="Unassembled WGS sequence"/>
</dbReference>
<evidence type="ECO:0000313" key="2">
    <source>
        <dbReference type="EMBL" id="GMT23389.1"/>
    </source>
</evidence>
<evidence type="ECO:0000313" key="3">
    <source>
        <dbReference type="Proteomes" id="UP001432322"/>
    </source>
</evidence>
<proteinExistence type="predicted"/>
<dbReference type="AlphaFoldDB" id="A0AAV5VV08"/>
<feature type="region of interest" description="Disordered" evidence="1">
    <location>
        <begin position="15"/>
        <end position="39"/>
    </location>
</feature>
<keyword evidence="3" id="KW-1185">Reference proteome</keyword>
<reference evidence="2" key="1">
    <citation type="submission" date="2023-10" db="EMBL/GenBank/DDBJ databases">
        <title>Genome assembly of Pristionchus species.</title>
        <authorList>
            <person name="Yoshida K."/>
            <person name="Sommer R.J."/>
        </authorList>
    </citation>
    <scope>NUCLEOTIDE SEQUENCE</scope>
    <source>
        <strain evidence="2">RS5133</strain>
    </source>
</reference>
<gene>
    <name evidence="2" type="ORF">PFISCL1PPCAC_14686</name>
</gene>
<dbReference type="EMBL" id="BTSY01000004">
    <property type="protein sequence ID" value="GMT23389.1"/>
    <property type="molecule type" value="Genomic_DNA"/>
</dbReference>
<accession>A0AAV5VV08</accession>
<comment type="caution">
    <text evidence="2">The sequence shown here is derived from an EMBL/GenBank/DDBJ whole genome shotgun (WGS) entry which is preliminary data.</text>
</comment>
<name>A0AAV5VV08_9BILA</name>
<protein>
    <submittedName>
        <fullName evidence="2">Uncharacterized protein</fullName>
    </submittedName>
</protein>
<sequence>MQRLEKRLDKLWRDVRGKKKKTKNEEEKKQLEAKKDDLPHTIDRLREAQKIVDRAAKKGGKSIMAEEEDIDEIIVQSPRKNSPYIDDIIYVPPRRISTDIDEILPVSPRRASSSRHVDKISQDIDSIGESGYLSTLELHSPFDFSDASTHVSPRERDYHFSPRGRSNHLKSMDELRNMKTPLPYISRADTLAVLDSPTMNEHDFLLRNVIQTKIITCVFEITNSGIERLLDDISHEFSRWFKANSPLIAVATEVQWSVPLKHRSRLAETRLKDLVLVRLRENNRRLLHMRGGGRDLPLSLAHATTHEKILKDSNIEAFQGVYRRCYRNLLPYVHSETPEWHSEYWQVDQGNGEQVVPHPDQFLFGKKKESLASKSLVALNMAGLEIRGIVTV</sequence>
<evidence type="ECO:0000256" key="1">
    <source>
        <dbReference type="SAM" id="MobiDB-lite"/>
    </source>
</evidence>